<keyword evidence="10" id="KW-1185">Reference proteome</keyword>
<keyword evidence="7" id="KW-0819">tRNA processing</keyword>
<evidence type="ECO:0000256" key="1">
    <source>
        <dbReference type="ARBA" id="ARBA00004123"/>
    </source>
</evidence>
<evidence type="ECO:0000256" key="6">
    <source>
        <dbReference type="ARBA" id="ARBA00022490"/>
    </source>
</evidence>
<dbReference type="CDD" id="cd19496">
    <property type="entry name" value="Elp5"/>
    <property type="match status" value="1"/>
</dbReference>
<dbReference type="InterPro" id="IPR027417">
    <property type="entry name" value="P-loop_NTPase"/>
</dbReference>
<dbReference type="GeneID" id="36516183"/>
<reference evidence="9 10" key="1">
    <citation type="submission" date="2017-04" db="EMBL/GenBank/DDBJ databases">
        <title>Genome sequencing of [Candida] sorbophila.</title>
        <authorList>
            <person name="Ahn J.O."/>
        </authorList>
    </citation>
    <scope>NUCLEOTIDE SEQUENCE [LARGE SCALE GENOMIC DNA]</scope>
    <source>
        <strain evidence="9 10">DS02</strain>
    </source>
</reference>
<comment type="caution">
    <text evidence="9">The sequence shown here is derived from an EMBL/GenBank/DDBJ whole genome shotgun (WGS) entry which is preliminary data.</text>
</comment>
<keyword evidence="6" id="KW-0963">Cytoplasm</keyword>
<keyword evidence="8" id="KW-0539">Nucleus</keyword>
<dbReference type="Pfam" id="PF10483">
    <property type="entry name" value="Elong_Iki1"/>
    <property type="match status" value="1"/>
</dbReference>
<accession>A0A2T0FIK4</accession>
<dbReference type="GO" id="GO:0002098">
    <property type="term" value="P:tRNA wobble uridine modification"/>
    <property type="evidence" value="ECO:0007669"/>
    <property type="project" value="InterPro"/>
</dbReference>
<organism evidence="9 10">
    <name type="scientific">Wickerhamiella sorbophila</name>
    <dbReference type="NCBI Taxonomy" id="45607"/>
    <lineage>
        <taxon>Eukaryota</taxon>
        <taxon>Fungi</taxon>
        <taxon>Dikarya</taxon>
        <taxon>Ascomycota</taxon>
        <taxon>Saccharomycotina</taxon>
        <taxon>Dipodascomycetes</taxon>
        <taxon>Dipodascales</taxon>
        <taxon>Trichomonascaceae</taxon>
        <taxon>Wickerhamiella</taxon>
    </lineage>
</organism>
<proteinExistence type="inferred from homology"/>
<evidence type="ECO:0000256" key="3">
    <source>
        <dbReference type="ARBA" id="ARBA00005043"/>
    </source>
</evidence>
<evidence type="ECO:0000256" key="7">
    <source>
        <dbReference type="ARBA" id="ARBA00022694"/>
    </source>
</evidence>
<protein>
    <recommendedName>
        <fullName evidence="5">Elongator complex protein 5</fullName>
    </recommendedName>
</protein>
<dbReference type="UniPathway" id="UPA00988"/>
<dbReference type="GO" id="GO:0000049">
    <property type="term" value="F:tRNA binding"/>
    <property type="evidence" value="ECO:0007669"/>
    <property type="project" value="TreeGrafter"/>
</dbReference>
<evidence type="ECO:0000313" key="10">
    <source>
        <dbReference type="Proteomes" id="UP000238350"/>
    </source>
</evidence>
<dbReference type="GO" id="GO:0005829">
    <property type="term" value="C:cytosol"/>
    <property type="evidence" value="ECO:0007669"/>
    <property type="project" value="TreeGrafter"/>
</dbReference>
<gene>
    <name evidence="9" type="ORF">B9G98_02435</name>
</gene>
<comment type="similarity">
    <text evidence="4">Belongs to the ELP5 family.</text>
</comment>
<dbReference type="InterPro" id="IPR019519">
    <property type="entry name" value="Elp5"/>
</dbReference>
<dbReference type="STRING" id="45607.A0A2T0FIK4"/>
<evidence type="ECO:0000256" key="4">
    <source>
        <dbReference type="ARBA" id="ARBA00009567"/>
    </source>
</evidence>
<dbReference type="EMBL" id="NDIQ01000021">
    <property type="protein sequence ID" value="PRT54815.1"/>
    <property type="molecule type" value="Genomic_DNA"/>
</dbReference>
<evidence type="ECO:0000313" key="9">
    <source>
        <dbReference type="EMBL" id="PRT54815.1"/>
    </source>
</evidence>
<name>A0A2T0FIK4_9ASCO</name>
<evidence type="ECO:0000256" key="5">
    <source>
        <dbReference type="ARBA" id="ARBA00020264"/>
    </source>
</evidence>
<dbReference type="GO" id="GO:0005634">
    <property type="term" value="C:nucleus"/>
    <property type="evidence" value="ECO:0007669"/>
    <property type="project" value="UniProtKB-SubCell"/>
</dbReference>
<dbReference type="PANTHER" id="PTHR15641">
    <property type="entry name" value="ELONGATOR COMPLEX PROTEIN 5"/>
    <property type="match status" value="1"/>
</dbReference>
<dbReference type="AlphaFoldDB" id="A0A2T0FIK4"/>
<comment type="subcellular location">
    <subcellularLocation>
        <location evidence="2">Cytoplasm</location>
    </subcellularLocation>
    <subcellularLocation>
        <location evidence="1">Nucleus</location>
    </subcellularLocation>
</comment>
<dbReference type="Proteomes" id="UP000238350">
    <property type="component" value="Unassembled WGS sequence"/>
</dbReference>
<dbReference type="Gene3D" id="3.40.50.300">
    <property type="entry name" value="P-loop containing nucleotide triphosphate hydrolases"/>
    <property type="match status" value="1"/>
</dbReference>
<sequence>MQPTKEQKATILQRILKLSDFSPFVLILDSLSQSASTLIPEFHHHMPANVKIVQVFLDHHPEQPSISPDQLVNFVKSQVSGRSLVFIDNLGLLKDVGSILHQIMSPDTTVVGVFHSDTMSPPSYSPQGIQLLNYMATSIIELVPQESVEQDLAEDPCFGPYTFRGFNSPEFTANVTHRRKSGRAITAKFRVNTKSHTYEYVAKQVLENDDEKLLANLTTFNLRTTDKQKQERAKVDLPFLHAQEVGDGGAQGGAIVYHFEKEDDYDEEDPYEDPF</sequence>
<dbReference type="GO" id="GO:0033588">
    <property type="term" value="C:elongator holoenzyme complex"/>
    <property type="evidence" value="ECO:0007669"/>
    <property type="project" value="InterPro"/>
</dbReference>
<comment type="pathway">
    <text evidence="3">tRNA modification; 5-methoxycarbonylmethyl-2-thiouridine-tRNA biosynthesis.</text>
</comment>
<dbReference type="PANTHER" id="PTHR15641:SF1">
    <property type="entry name" value="ELONGATOR COMPLEX PROTEIN 5"/>
    <property type="match status" value="1"/>
</dbReference>
<dbReference type="OrthoDB" id="166907at2759"/>
<evidence type="ECO:0000256" key="8">
    <source>
        <dbReference type="ARBA" id="ARBA00023242"/>
    </source>
</evidence>
<evidence type="ECO:0000256" key="2">
    <source>
        <dbReference type="ARBA" id="ARBA00004496"/>
    </source>
</evidence>
<dbReference type="RefSeq" id="XP_024664760.1">
    <property type="nucleotide sequence ID" value="XM_024808992.1"/>
</dbReference>